<comment type="caution">
    <text evidence="2">The sequence shown here is derived from an EMBL/GenBank/DDBJ whole genome shotgun (WGS) entry which is preliminary data.</text>
</comment>
<keyword evidence="1" id="KW-0732">Signal</keyword>
<evidence type="ECO:0000256" key="1">
    <source>
        <dbReference type="SAM" id="SignalP"/>
    </source>
</evidence>
<name>A0A7J7K512_BUGNE</name>
<evidence type="ECO:0000313" key="3">
    <source>
        <dbReference type="Proteomes" id="UP000593567"/>
    </source>
</evidence>
<dbReference type="OrthoDB" id="10041630at2759"/>
<keyword evidence="3" id="KW-1185">Reference proteome</keyword>
<gene>
    <name evidence="2" type="ORF">EB796_007971</name>
</gene>
<feature type="chain" id="PRO_5029861782" evidence="1">
    <location>
        <begin position="30"/>
        <end position="179"/>
    </location>
</feature>
<evidence type="ECO:0000313" key="2">
    <source>
        <dbReference type="EMBL" id="KAF6033729.1"/>
    </source>
</evidence>
<proteinExistence type="predicted"/>
<dbReference type="Proteomes" id="UP000593567">
    <property type="component" value="Unassembled WGS sequence"/>
</dbReference>
<organism evidence="2 3">
    <name type="scientific">Bugula neritina</name>
    <name type="common">Brown bryozoan</name>
    <name type="synonym">Sertularia neritina</name>
    <dbReference type="NCBI Taxonomy" id="10212"/>
    <lineage>
        <taxon>Eukaryota</taxon>
        <taxon>Metazoa</taxon>
        <taxon>Spiralia</taxon>
        <taxon>Lophotrochozoa</taxon>
        <taxon>Bryozoa</taxon>
        <taxon>Gymnolaemata</taxon>
        <taxon>Cheilostomatida</taxon>
        <taxon>Flustrina</taxon>
        <taxon>Buguloidea</taxon>
        <taxon>Bugulidae</taxon>
        <taxon>Bugula</taxon>
    </lineage>
</organism>
<protein>
    <submittedName>
        <fullName evidence="2">Uncharacterized protein</fullName>
    </submittedName>
</protein>
<accession>A0A7J7K512</accession>
<dbReference type="EMBL" id="VXIV02001251">
    <property type="protein sequence ID" value="KAF6033729.1"/>
    <property type="molecule type" value="Genomic_DNA"/>
</dbReference>
<reference evidence="2" key="1">
    <citation type="submission" date="2020-06" db="EMBL/GenBank/DDBJ databases">
        <title>Draft genome of Bugula neritina, a colonial animal packing powerful symbionts and potential medicines.</title>
        <authorList>
            <person name="Rayko M."/>
        </authorList>
    </citation>
    <scope>NUCLEOTIDE SEQUENCE [LARGE SCALE GENOMIC DNA]</scope>
    <source>
        <strain evidence="2">Kwan_BN1</strain>
    </source>
</reference>
<sequence length="179" mass="20288">MFDSLSGKQRLILGLFLLFLVDLIWVGSSELTEVSGYGAIVYTLHFQTVNYDKPFFTTYSRRPCVVSLSGFLFKLSWRQRCHWPKQTSAPDTENSQNLSDPVYIGPISSSLTQSLPSTKNVASRKAVRFSDHTEIRVMADTHAEEANLARLSYSDFLKDRQRRLDVTGSSPYPPSANWL</sequence>
<feature type="signal peptide" evidence="1">
    <location>
        <begin position="1"/>
        <end position="29"/>
    </location>
</feature>
<dbReference type="AlphaFoldDB" id="A0A7J7K512"/>